<reference evidence="1 2" key="2">
    <citation type="journal article" date="2022" name="Mol. Ecol. Resour.">
        <title>The genomes of chicory, endive, great burdock and yacon provide insights into Asteraceae paleo-polyploidization history and plant inulin production.</title>
        <authorList>
            <person name="Fan W."/>
            <person name="Wang S."/>
            <person name="Wang H."/>
            <person name="Wang A."/>
            <person name="Jiang F."/>
            <person name="Liu H."/>
            <person name="Zhao H."/>
            <person name="Xu D."/>
            <person name="Zhang Y."/>
        </authorList>
    </citation>
    <scope>NUCLEOTIDE SEQUENCE [LARGE SCALE GENOMIC DNA]</scope>
    <source>
        <strain evidence="2">cv. Yunnan</strain>
        <tissue evidence="1">Leaves</tissue>
    </source>
</reference>
<organism evidence="1 2">
    <name type="scientific">Smallanthus sonchifolius</name>
    <dbReference type="NCBI Taxonomy" id="185202"/>
    <lineage>
        <taxon>Eukaryota</taxon>
        <taxon>Viridiplantae</taxon>
        <taxon>Streptophyta</taxon>
        <taxon>Embryophyta</taxon>
        <taxon>Tracheophyta</taxon>
        <taxon>Spermatophyta</taxon>
        <taxon>Magnoliopsida</taxon>
        <taxon>eudicotyledons</taxon>
        <taxon>Gunneridae</taxon>
        <taxon>Pentapetalae</taxon>
        <taxon>asterids</taxon>
        <taxon>campanulids</taxon>
        <taxon>Asterales</taxon>
        <taxon>Asteraceae</taxon>
        <taxon>Asteroideae</taxon>
        <taxon>Heliantheae alliance</taxon>
        <taxon>Millerieae</taxon>
        <taxon>Smallanthus</taxon>
    </lineage>
</organism>
<keyword evidence="2" id="KW-1185">Reference proteome</keyword>
<accession>A0ACB9GIR4</accession>
<comment type="caution">
    <text evidence="1">The sequence shown here is derived from an EMBL/GenBank/DDBJ whole genome shotgun (WGS) entry which is preliminary data.</text>
</comment>
<sequence>MKTENLKNLVIDMKAEKEKEKKSQLDKELEKIVQKDDVTKIQKEKEKPKIVVSDYHKANFHAEEEEEEEEEERLRLKELGAKKLKPSVNVEEISKEIYSSYTTSTSTKKSAEEKAKWFKKKPETSSRVVDSFESGIENFSGETLKEKIVSWRFDSSRDVYVIHRTRGKHQVFKNGEDILKLAVADLKTLARIKMLTTHPKGYDFEKYLRTYLKMDSMLLRKILM</sequence>
<dbReference type="Proteomes" id="UP001056120">
    <property type="component" value="Linkage Group LG14"/>
</dbReference>
<dbReference type="EMBL" id="CM042031">
    <property type="protein sequence ID" value="KAI3783302.1"/>
    <property type="molecule type" value="Genomic_DNA"/>
</dbReference>
<name>A0ACB9GIR4_9ASTR</name>
<proteinExistence type="predicted"/>
<reference evidence="2" key="1">
    <citation type="journal article" date="2022" name="Mol. Ecol. Resour.">
        <title>The genomes of chicory, endive, great burdock and yacon provide insights into Asteraceae palaeo-polyploidization history and plant inulin production.</title>
        <authorList>
            <person name="Fan W."/>
            <person name="Wang S."/>
            <person name="Wang H."/>
            <person name="Wang A."/>
            <person name="Jiang F."/>
            <person name="Liu H."/>
            <person name="Zhao H."/>
            <person name="Xu D."/>
            <person name="Zhang Y."/>
        </authorList>
    </citation>
    <scope>NUCLEOTIDE SEQUENCE [LARGE SCALE GENOMIC DNA]</scope>
    <source>
        <strain evidence="2">cv. Yunnan</strain>
    </source>
</reference>
<evidence type="ECO:0000313" key="1">
    <source>
        <dbReference type="EMBL" id="KAI3783302.1"/>
    </source>
</evidence>
<gene>
    <name evidence="1" type="ORF">L1987_42380</name>
</gene>
<evidence type="ECO:0000313" key="2">
    <source>
        <dbReference type="Proteomes" id="UP001056120"/>
    </source>
</evidence>
<protein>
    <submittedName>
        <fullName evidence="1">Uncharacterized protein</fullName>
    </submittedName>
</protein>